<accession>A0A8J6M2J5</accession>
<keyword evidence="3" id="KW-1185">Reference proteome</keyword>
<dbReference type="Proteomes" id="UP000601768">
    <property type="component" value="Unassembled WGS sequence"/>
</dbReference>
<proteinExistence type="predicted"/>
<feature type="domain" description="YcxB-like C-terminal" evidence="1">
    <location>
        <begin position="98"/>
        <end position="155"/>
    </location>
</feature>
<protein>
    <submittedName>
        <fullName evidence="2">YcxB family protein</fullName>
    </submittedName>
</protein>
<evidence type="ECO:0000313" key="2">
    <source>
        <dbReference type="EMBL" id="MBC3766373.1"/>
    </source>
</evidence>
<comment type="caution">
    <text evidence="2">The sequence shown here is derived from an EMBL/GenBank/DDBJ whole genome shotgun (WGS) entry which is preliminary data.</text>
</comment>
<dbReference type="EMBL" id="JACNEP010000007">
    <property type="protein sequence ID" value="MBC3766373.1"/>
    <property type="molecule type" value="Genomic_DNA"/>
</dbReference>
<organism evidence="2 3">
    <name type="scientific">Neptunicella marina</name>
    <dbReference type="NCBI Taxonomy" id="2125989"/>
    <lineage>
        <taxon>Bacteria</taxon>
        <taxon>Pseudomonadati</taxon>
        <taxon>Pseudomonadota</taxon>
        <taxon>Gammaproteobacteria</taxon>
        <taxon>Alteromonadales</taxon>
        <taxon>Alteromonadaceae</taxon>
        <taxon>Neptunicella</taxon>
    </lineage>
</organism>
<dbReference type="AlphaFoldDB" id="A0A8J6M2J5"/>
<sequence length="170" mass="19335">MTEPFNYTTTYVLDKSHYSETFDQSVVIEPGFKPYRKSLALVLVGFILLYVPDIDAYLAWFVVGLGVIEALSERFKKSWWLARQMISKAAGHKVTLVINEQGIEVSSLHVNANMSWDSISKIEATDKGWLLYVGKSRSYLSNRCLDNDAQEYLSQQAQSLFAERKHTAIS</sequence>
<reference evidence="2" key="2">
    <citation type="submission" date="2020-08" db="EMBL/GenBank/DDBJ databases">
        <authorList>
            <person name="Lai Q."/>
        </authorList>
    </citation>
    <scope>NUCLEOTIDE SEQUENCE</scope>
    <source>
        <strain evidence="2">S27-2</strain>
    </source>
</reference>
<name>A0A8J6M2J5_9ALTE</name>
<dbReference type="InterPro" id="IPR025588">
    <property type="entry name" value="YcxB-like_C"/>
</dbReference>
<evidence type="ECO:0000259" key="1">
    <source>
        <dbReference type="Pfam" id="PF14317"/>
    </source>
</evidence>
<dbReference type="RefSeq" id="WP_186506895.1">
    <property type="nucleotide sequence ID" value="NZ_JACNEP010000007.1"/>
</dbReference>
<dbReference type="Pfam" id="PF14317">
    <property type="entry name" value="YcxB"/>
    <property type="match status" value="1"/>
</dbReference>
<evidence type="ECO:0000313" key="3">
    <source>
        <dbReference type="Proteomes" id="UP000601768"/>
    </source>
</evidence>
<gene>
    <name evidence="2" type="ORF">H8B19_10815</name>
</gene>
<reference evidence="2" key="1">
    <citation type="journal article" date="2018" name="Int. J. Syst. Evol. Microbiol.">
        <title>Neptunicella marina gen. nov., sp. nov., isolated from surface seawater.</title>
        <authorList>
            <person name="Liu X."/>
            <person name="Lai Q."/>
            <person name="Du Y."/>
            <person name="Zhang X."/>
            <person name="Liu Z."/>
            <person name="Sun F."/>
            <person name="Shao Z."/>
        </authorList>
    </citation>
    <scope>NUCLEOTIDE SEQUENCE</scope>
    <source>
        <strain evidence="2">S27-2</strain>
    </source>
</reference>